<comment type="caution">
    <text evidence="5">The sequence shown here is derived from an EMBL/GenBank/DDBJ whole genome shotgun (WGS) entry which is preliminary data.</text>
</comment>
<dbReference type="GO" id="GO:0015074">
    <property type="term" value="P:DNA integration"/>
    <property type="evidence" value="ECO:0007669"/>
    <property type="project" value="InterPro"/>
</dbReference>
<evidence type="ECO:0000256" key="3">
    <source>
        <dbReference type="ARBA" id="ARBA00023172"/>
    </source>
</evidence>
<dbReference type="Pfam" id="PF13102">
    <property type="entry name" value="Phage_int_SAM_5"/>
    <property type="match status" value="1"/>
</dbReference>
<dbReference type="Proteomes" id="UP000725649">
    <property type="component" value="Unassembled WGS sequence"/>
</dbReference>
<dbReference type="InterPro" id="IPR010998">
    <property type="entry name" value="Integrase_recombinase_N"/>
</dbReference>
<keyword evidence="2" id="KW-0238">DNA-binding</keyword>
<dbReference type="Gene3D" id="1.10.443.10">
    <property type="entry name" value="Intergrase catalytic core"/>
    <property type="match status" value="1"/>
</dbReference>
<dbReference type="InterPro" id="IPR025269">
    <property type="entry name" value="SAM-like_dom"/>
</dbReference>
<dbReference type="GO" id="GO:0003677">
    <property type="term" value="F:DNA binding"/>
    <property type="evidence" value="ECO:0007669"/>
    <property type="project" value="UniProtKB-KW"/>
</dbReference>
<dbReference type="Gene3D" id="1.10.150.130">
    <property type="match status" value="1"/>
</dbReference>
<keyword evidence="3" id="KW-0233">DNA recombination</keyword>
<reference evidence="5" key="1">
    <citation type="submission" date="2019-04" db="EMBL/GenBank/DDBJ databases">
        <title>Evolution of Biomass-Degrading Anaerobic Consortia Revealed by Metagenomics.</title>
        <authorList>
            <person name="Peng X."/>
        </authorList>
    </citation>
    <scope>NUCLEOTIDE SEQUENCE</scope>
    <source>
        <strain evidence="5">SIG66</strain>
    </source>
</reference>
<dbReference type="SUPFAM" id="SSF56349">
    <property type="entry name" value="DNA breaking-rejoining enzymes"/>
    <property type="match status" value="1"/>
</dbReference>
<dbReference type="PANTHER" id="PTHR30349">
    <property type="entry name" value="PHAGE INTEGRASE-RELATED"/>
    <property type="match status" value="1"/>
</dbReference>
<dbReference type="InterPro" id="IPR013762">
    <property type="entry name" value="Integrase-like_cat_sf"/>
</dbReference>
<dbReference type="PANTHER" id="PTHR30349:SF64">
    <property type="entry name" value="PROPHAGE INTEGRASE INTD-RELATED"/>
    <property type="match status" value="1"/>
</dbReference>
<organism evidence="5 6">
    <name type="scientific">Candidatus Avelusimicrobium gallicola</name>
    <dbReference type="NCBI Taxonomy" id="2562704"/>
    <lineage>
        <taxon>Bacteria</taxon>
        <taxon>Pseudomonadati</taxon>
        <taxon>Elusimicrobiota</taxon>
        <taxon>Elusimicrobia</taxon>
        <taxon>Elusimicrobiales</taxon>
        <taxon>Elusimicrobiaceae</taxon>
        <taxon>Candidatus Avelusimicrobium</taxon>
    </lineage>
</organism>
<evidence type="ECO:0000313" key="5">
    <source>
        <dbReference type="EMBL" id="MBE6421345.1"/>
    </source>
</evidence>
<name>A0A928HIT0_9BACT</name>
<dbReference type="InterPro" id="IPR050090">
    <property type="entry name" value="Tyrosine_recombinase_XerCD"/>
</dbReference>
<evidence type="ECO:0000256" key="1">
    <source>
        <dbReference type="ARBA" id="ARBA00008857"/>
    </source>
</evidence>
<feature type="domain" description="Tyr recombinase" evidence="4">
    <location>
        <begin position="158"/>
        <end position="335"/>
    </location>
</feature>
<evidence type="ECO:0000256" key="2">
    <source>
        <dbReference type="ARBA" id="ARBA00023125"/>
    </source>
</evidence>
<gene>
    <name evidence="5" type="ORF">E7027_04350</name>
</gene>
<dbReference type="InterPro" id="IPR011010">
    <property type="entry name" value="DNA_brk_join_enz"/>
</dbReference>
<evidence type="ECO:0000259" key="4">
    <source>
        <dbReference type="PROSITE" id="PS51898"/>
    </source>
</evidence>
<dbReference type="GO" id="GO:0006310">
    <property type="term" value="P:DNA recombination"/>
    <property type="evidence" value="ECO:0007669"/>
    <property type="project" value="UniProtKB-KW"/>
</dbReference>
<protein>
    <submittedName>
        <fullName evidence="5">Site-specific integrase</fullName>
    </submittedName>
</protein>
<sequence length="340" mass="40056">MFLRGNIYYGDCYYRGKRYRPSLHTSDPKVAATRESVFVQFLEENNITPKEVPLWKDFKKWYFWYLSQNRTSGTEYIHHTATRLMEEYRTPYYLRSITPDFLLKFKIFLHEKYQGKCPAGRNRYLKAIKAMMHTAEMFGKIGIKQNWELVKKDDENENRTEYHEVFELSQIKSALEGDLLTAFLLGCEEGLRRGEIAFLYKTDYNPYTHTITISKKVEWKPKTKKSIRTIPLRPLTEEAIKASIARAPKESPYIINLEGNREKYSYVSAAYIRETKKKLPHLHCYLHKLRHTFGSLLIQQGVHLKTVCDLMGHSNILQTEKYVHLGRSQYISAISCLPEI</sequence>
<dbReference type="AlphaFoldDB" id="A0A928HIT0"/>
<dbReference type="CDD" id="cd01189">
    <property type="entry name" value="INT_ICEBs1_C_like"/>
    <property type="match status" value="1"/>
</dbReference>
<dbReference type="EMBL" id="SUVG01000004">
    <property type="protein sequence ID" value="MBE6421345.1"/>
    <property type="molecule type" value="Genomic_DNA"/>
</dbReference>
<accession>A0A928HIT0</accession>
<comment type="similarity">
    <text evidence="1">Belongs to the 'phage' integrase family.</text>
</comment>
<dbReference type="PROSITE" id="PS51898">
    <property type="entry name" value="TYR_RECOMBINASE"/>
    <property type="match status" value="1"/>
</dbReference>
<evidence type="ECO:0000313" key="6">
    <source>
        <dbReference type="Proteomes" id="UP000725649"/>
    </source>
</evidence>
<proteinExistence type="inferred from homology"/>
<dbReference type="InterPro" id="IPR002104">
    <property type="entry name" value="Integrase_catalytic"/>
</dbReference>
<dbReference type="Pfam" id="PF00589">
    <property type="entry name" value="Phage_integrase"/>
    <property type="match status" value="1"/>
</dbReference>